<gene>
    <name evidence="1" type="ORF">M0O54_09460</name>
</gene>
<dbReference type="RefSeq" id="WP_274579107.1">
    <property type="nucleotide sequence ID" value="NZ_JALNTG010000031.1"/>
</dbReference>
<dbReference type="Proteomes" id="UP001150055">
    <property type="component" value="Unassembled WGS sequence"/>
</dbReference>
<organism evidence="1 2">
    <name type="scientific">Acinetobacter lactucae</name>
    <dbReference type="NCBI Taxonomy" id="1785128"/>
    <lineage>
        <taxon>Bacteria</taxon>
        <taxon>Pseudomonadati</taxon>
        <taxon>Pseudomonadota</taxon>
        <taxon>Gammaproteobacteria</taxon>
        <taxon>Moraxellales</taxon>
        <taxon>Moraxellaceae</taxon>
        <taxon>Acinetobacter</taxon>
        <taxon>Acinetobacter calcoaceticus/baumannii complex</taxon>
    </lineage>
</organism>
<evidence type="ECO:0000313" key="2">
    <source>
        <dbReference type="Proteomes" id="UP001150055"/>
    </source>
</evidence>
<dbReference type="AlphaFoldDB" id="A0AB35K638"/>
<comment type="caution">
    <text evidence="1">The sequence shown here is derived from an EMBL/GenBank/DDBJ whole genome shotgun (WGS) entry which is preliminary data.</text>
</comment>
<evidence type="ECO:0000313" key="1">
    <source>
        <dbReference type="EMBL" id="MDD9320343.1"/>
    </source>
</evidence>
<protein>
    <submittedName>
        <fullName evidence="1">Host specificity factor TipJ family phage tail protein</fullName>
    </submittedName>
</protein>
<dbReference type="NCBIfam" id="NF040662">
    <property type="entry name" value="attach_TipJ_rel"/>
    <property type="match status" value="1"/>
</dbReference>
<sequence>MSRICIINNALDGSDKHYVDTDSILYTFLQYRNKHPQALIFKGNPCPENNITPTGSGDKQAIARLMESNDDCTIVLYSGDLISMVNWVVGKVIGAGISALVKVPKAPLNNAGTSTGSSNNNLSDRENRQRLKQRVPFILGRVKSIPDLFAPVVRYFKNDVEVEETLMCICENHVQVSQFKEGDTPIQEISGTSVTVYGIGQSLIGTENIYKWGDTFDQPPMIAKKTSSINGQTLLSPNSTRIEASDIYFQYPNLIKTTSSDTAGDFSKFVVTESLIISGANFGIADLNITGITNIDPVNKTFSIASNQTVTGYDTYRKINVTSLLVTDPINGQLDLAGLYDVSSIVYSDGIYTITLTNPTNTNINFSSLTESANDNISASLTANSANIFLDGSYVVTGVDVDNKEIALATPSAVNPDWYKLADVTDQKTGLGTIKLRGSSENYIGWFTIDSKDATGLLLNFQALNGLYQGSDAKTVEISVEYQSVVSGVETGPIYTKTISLTGKPNNRDSVGGSMWIDLPFSGAVRFRARRTNDNGDSADLSDETKFVSAYAYHYLQKLVYDNRTLLRSRTQATRTATALDSRELNCIAESLVYSYITGVRSATRVPSRNIADLTIELALQKRIGRREISEVDVEALYRVVVEITEYFGSSKMAEFNYTLDDANQSFEEIMGMIATATCCHDRRSSLTLYYDFERSDNLPSVLFNHRNKKPQSETRTNGFKVENYYDGVEITYVDSEDGWIEKTLKIPDEQINNPRKITGYGIVYKQQAHIVAWRAWNKLRYKRVSCQFEAYAEAELVNQGDVIACVDDTRLTPIFLGDPDQMVLSGEILDWNGLTITGSQPCILNTDHEFFIHLQLKNKMIDVIPIVQGENSFQFVLSRPPNEALVTKGEVKTVYSITADDRQNDQLFLVTKKDVKGTFQNGLTSINFDPRYYQNDNDIKSNLV</sequence>
<dbReference type="EMBL" id="JALNTG010000031">
    <property type="protein sequence ID" value="MDD9320343.1"/>
    <property type="molecule type" value="Genomic_DNA"/>
</dbReference>
<name>A0AB35K638_9GAMM</name>
<proteinExistence type="predicted"/>
<reference evidence="1" key="1">
    <citation type="submission" date="2022-12" db="EMBL/GenBank/DDBJ databases">
        <title>Acinetobacter lactucae: Emerging opportunistic pathogenic species of genus Acinetobacter isolated from immunocompromised patients in clinical settings of India.</title>
        <authorList>
            <person name="Amar A.K."/>
            <person name="Sawant A.R."/>
            <person name="Meera M."/>
            <person name="Tomar A."/>
            <person name="Sistla S."/>
            <person name="Prashanth K."/>
        </authorList>
    </citation>
    <scope>NUCLEOTIDE SEQUENCE</scope>
    <source>
        <strain evidence="1">PKAL1828C</strain>
    </source>
</reference>
<accession>A0AB35K638</accession>